<dbReference type="EMBL" id="CAJOBH010123056">
    <property type="protein sequence ID" value="CAF4721391.1"/>
    <property type="molecule type" value="Genomic_DNA"/>
</dbReference>
<feature type="non-terminal residue" evidence="2">
    <location>
        <position position="62"/>
    </location>
</feature>
<feature type="non-terminal residue" evidence="2">
    <location>
        <position position="1"/>
    </location>
</feature>
<proteinExistence type="predicted"/>
<dbReference type="Proteomes" id="UP000681967">
    <property type="component" value="Unassembled WGS sequence"/>
</dbReference>
<protein>
    <submittedName>
        <fullName evidence="2">Uncharacterized protein</fullName>
    </submittedName>
</protein>
<evidence type="ECO:0000313" key="2">
    <source>
        <dbReference type="EMBL" id="CAF4721391.1"/>
    </source>
</evidence>
<feature type="compositionally biased region" description="Basic and acidic residues" evidence="1">
    <location>
        <begin position="1"/>
        <end position="10"/>
    </location>
</feature>
<feature type="compositionally biased region" description="Low complexity" evidence="1">
    <location>
        <begin position="11"/>
        <end position="20"/>
    </location>
</feature>
<organism evidence="2 3">
    <name type="scientific">Rotaria magnacalcarata</name>
    <dbReference type="NCBI Taxonomy" id="392030"/>
    <lineage>
        <taxon>Eukaryota</taxon>
        <taxon>Metazoa</taxon>
        <taxon>Spiralia</taxon>
        <taxon>Gnathifera</taxon>
        <taxon>Rotifera</taxon>
        <taxon>Eurotatoria</taxon>
        <taxon>Bdelloidea</taxon>
        <taxon>Philodinida</taxon>
        <taxon>Philodinidae</taxon>
        <taxon>Rotaria</taxon>
    </lineage>
</organism>
<reference evidence="2" key="1">
    <citation type="submission" date="2021-02" db="EMBL/GenBank/DDBJ databases">
        <authorList>
            <person name="Nowell W R."/>
        </authorList>
    </citation>
    <scope>NUCLEOTIDE SEQUENCE</scope>
</reference>
<feature type="region of interest" description="Disordered" evidence="1">
    <location>
        <begin position="1"/>
        <end position="62"/>
    </location>
</feature>
<sequence length="62" mass="6933">LCPNHYHESCSKTLSAALSSSRKRRRHNSPSSSRPSQVPMTPNMHMPTLKNNHRLSIASIPP</sequence>
<comment type="caution">
    <text evidence="2">The sequence shown here is derived from an EMBL/GenBank/DDBJ whole genome shotgun (WGS) entry which is preliminary data.</text>
</comment>
<gene>
    <name evidence="2" type="ORF">BYL167_LOCUS44897</name>
</gene>
<evidence type="ECO:0000313" key="3">
    <source>
        <dbReference type="Proteomes" id="UP000681967"/>
    </source>
</evidence>
<evidence type="ECO:0000256" key="1">
    <source>
        <dbReference type="SAM" id="MobiDB-lite"/>
    </source>
</evidence>
<name>A0A8S3AMQ0_9BILA</name>
<dbReference type="AlphaFoldDB" id="A0A8S3AMQ0"/>
<accession>A0A8S3AMQ0</accession>